<evidence type="ECO:0000313" key="1">
    <source>
        <dbReference type="EMBL" id="OXU17588.1"/>
    </source>
</evidence>
<accession>A0A232EGX1</accession>
<dbReference type="Proteomes" id="UP000215335">
    <property type="component" value="Unassembled WGS sequence"/>
</dbReference>
<dbReference type="AlphaFoldDB" id="A0A232EGX1"/>
<proteinExistence type="predicted"/>
<evidence type="ECO:0000313" key="2">
    <source>
        <dbReference type="Proteomes" id="UP000215335"/>
    </source>
</evidence>
<organism evidence="1 2">
    <name type="scientific">Trichomalopsis sarcophagae</name>
    <dbReference type="NCBI Taxonomy" id="543379"/>
    <lineage>
        <taxon>Eukaryota</taxon>
        <taxon>Metazoa</taxon>
        <taxon>Ecdysozoa</taxon>
        <taxon>Arthropoda</taxon>
        <taxon>Hexapoda</taxon>
        <taxon>Insecta</taxon>
        <taxon>Pterygota</taxon>
        <taxon>Neoptera</taxon>
        <taxon>Endopterygota</taxon>
        <taxon>Hymenoptera</taxon>
        <taxon>Apocrita</taxon>
        <taxon>Proctotrupomorpha</taxon>
        <taxon>Chalcidoidea</taxon>
        <taxon>Pteromalidae</taxon>
        <taxon>Pteromalinae</taxon>
        <taxon>Trichomalopsis</taxon>
    </lineage>
</organism>
<comment type="caution">
    <text evidence="1">The sequence shown here is derived from an EMBL/GenBank/DDBJ whole genome shotgun (WGS) entry which is preliminary data.</text>
</comment>
<name>A0A232EGX1_9HYME</name>
<reference evidence="1 2" key="1">
    <citation type="journal article" date="2017" name="Curr. Biol.">
        <title>The Evolution of Venom by Co-option of Single-Copy Genes.</title>
        <authorList>
            <person name="Martinson E.O."/>
            <person name="Mrinalini"/>
            <person name="Kelkar Y.D."/>
            <person name="Chang C.H."/>
            <person name="Werren J.H."/>
        </authorList>
    </citation>
    <scope>NUCLEOTIDE SEQUENCE [LARGE SCALE GENOMIC DNA]</scope>
    <source>
        <strain evidence="1 2">Alberta</strain>
        <tissue evidence="1">Whole body</tissue>
    </source>
</reference>
<protein>
    <submittedName>
        <fullName evidence="1">Uncharacterized protein</fullName>
    </submittedName>
</protein>
<dbReference type="EMBL" id="NNAY01004662">
    <property type="protein sequence ID" value="OXU17588.1"/>
    <property type="molecule type" value="Genomic_DNA"/>
</dbReference>
<keyword evidence="2" id="KW-1185">Reference proteome</keyword>
<sequence length="119" mass="13950">MRIMSTKYLQPADPVNWKEGDLNQVNIPIQKIYNLLINKAHGISHIIKIVWSAIELKNISIDFTKIRYAMHYIDKEKGLANCAYVKNFSNHQTVLPFHRAVKQFIYMTTNKHKKLIIII</sequence>
<gene>
    <name evidence="1" type="ORF">TSAR_014483</name>
</gene>